<dbReference type="GO" id="GO:0016020">
    <property type="term" value="C:membrane"/>
    <property type="evidence" value="ECO:0007669"/>
    <property type="project" value="UniProtKB-SubCell"/>
</dbReference>
<protein>
    <recommendedName>
        <fullName evidence="5">Major facilitator superfamily (MFS) profile domain-containing protein</fullName>
    </recommendedName>
</protein>
<dbReference type="Proteomes" id="UP000580250">
    <property type="component" value="Unassembled WGS sequence"/>
</dbReference>
<dbReference type="InterPro" id="IPR011701">
    <property type="entry name" value="MFS"/>
</dbReference>
<dbReference type="InterPro" id="IPR020846">
    <property type="entry name" value="MFS_dom"/>
</dbReference>
<dbReference type="AlphaFoldDB" id="A0A6V7XPH2"/>
<gene>
    <name evidence="6" type="ORF">MENT_LOCUS54711</name>
</gene>
<proteinExistence type="predicted"/>
<evidence type="ECO:0000256" key="2">
    <source>
        <dbReference type="ARBA" id="ARBA00022692"/>
    </source>
</evidence>
<comment type="subcellular location">
    <subcellularLocation>
        <location evidence="1">Membrane</location>
        <topology evidence="1">Multi-pass membrane protein</topology>
    </subcellularLocation>
</comment>
<keyword evidence="2" id="KW-0812">Transmembrane</keyword>
<evidence type="ECO:0000259" key="5">
    <source>
        <dbReference type="PROSITE" id="PS50850"/>
    </source>
</evidence>
<dbReference type="GO" id="GO:0022857">
    <property type="term" value="F:transmembrane transporter activity"/>
    <property type="evidence" value="ECO:0007669"/>
    <property type="project" value="InterPro"/>
</dbReference>
<name>A0A6V7XPH2_MELEN</name>
<dbReference type="Gene3D" id="1.20.1250.20">
    <property type="entry name" value="MFS general substrate transporter like domains"/>
    <property type="match status" value="1"/>
</dbReference>
<dbReference type="PROSITE" id="PS50850">
    <property type="entry name" value="MFS"/>
    <property type="match status" value="1"/>
</dbReference>
<evidence type="ECO:0000256" key="1">
    <source>
        <dbReference type="ARBA" id="ARBA00004141"/>
    </source>
</evidence>
<sequence>MAKEYGWTITDSGTILSCFFWGYAATQVVAGNIADHYSGERVLPFTTLVWSCSNFVYTSTF</sequence>
<feature type="domain" description="Major facilitator superfamily (MFS) profile" evidence="5">
    <location>
        <begin position="1"/>
        <end position="61"/>
    </location>
</feature>
<comment type="caution">
    <text evidence="6">The sequence shown here is derived from an EMBL/GenBank/DDBJ whole genome shotgun (WGS) entry which is preliminary data.</text>
</comment>
<dbReference type="InterPro" id="IPR050382">
    <property type="entry name" value="MFS_Na/Anion_cotransporter"/>
</dbReference>
<keyword evidence="3" id="KW-1133">Transmembrane helix</keyword>
<dbReference type="GO" id="GO:0015867">
    <property type="term" value="P:ATP transport"/>
    <property type="evidence" value="ECO:0007669"/>
    <property type="project" value="TreeGrafter"/>
</dbReference>
<accession>A0A6V7XPH2</accession>
<evidence type="ECO:0000313" key="6">
    <source>
        <dbReference type="EMBL" id="CAD2201181.1"/>
    </source>
</evidence>
<evidence type="ECO:0000256" key="4">
    <source>
        <dbReference type="ARBA" id="ARBA00023136"/>
    </source>
</evidence>
<dbReference type="PANTHER" id="PTHR11662">
    <property type="entry name" value="SOLUTE CARRIER FAMILY 17"/>
    <property type="match status" value="1"/>
</dbReference>
<dbReference type="EMBL" id="CAJEWN010001968">
    <property type="protein sequence ID" value="CAD2201181.1"/>
    <property type="molecule type" value="Genomic_DNA"/>
</dbReference>
<dbReference type="Pfam" id="PF07690">
    <property type="entry name" value="MFS_1"/>
    <property type="match status" value="1"/>
</dbReference>
<evidence type="ECO:0000313" key="7">
    <source>
        <dbReference type="Proteomes" id="UP000580250"/>
    </source>
</evidence>
<evidence type="ECO:0000256" key="3">
    <source>
        <dbReference type="ARBA" id="ARBA00022989"/>
    </source>
</evidence>
<dbReference type="OrthoDB" id="2985014at2759"/>
<organism evidence="6 7">
    <name type="scientific">Meloidogyne enterolobii</name>
    <name type="common">Root-knot nematode worm</name>
    <name type="synonym">Meloidogyne mayaguensis</name>
    <dbReference type="NCBI Taxonomy" id="390850"/>
    <lineage>
        <taxon>Eukaryota</taxon>
        <taxon>Metazoa</taxon>
        <taxon>Ecdysozoa</taxon>
        <taxon>Nematoda</taxon>
        <taxon>Chromadorea</taxon>
        <taxon>Rhabditida</taxon>
        <taxon>Tylenchina</taxon>
        <taxon>Tylenchomorpha</taxon>
        <taxon>Tylenchoidea</taxon>
        <taxon>Meloidogynidae</taxon>
        <taxon>Meloidogyninae</taxon>
        <taxon>Meloidogyne</taxon>
    </lineage>
</organism>
<dbReference type="SUPFAM" id="SSF103473">
    <property type="entry name" value="MFS general substrate transporter"/>
    <property type="match status" value="1"/>
</dbReference>
<reference evidence="6 7" key="1">
    <citation type="submission" date="2020-08" db="EMBL/GenBank/DDBJ databases">
        <authorList>
            <person name="Koutsovoulos G."/>
            <person name="Danchin GJ E."/>
        </authorList>
    </citation>
    <scope>NUCLEOTIDE SEQUENCE [LARGE SCALE GENOMIC DNA]</scope>
</reference>
<keyword evidence="4" id="KW-0472">Membrane</keyword>
<dbReference type="PANTHER" id="PTHR11662:SF279">
    <property type="entry name" value="VOLTAGE-GATED PURINE NUCLEOTIDE UNIPORTER SLC17A9"/>
    <property type="match status" value="1"/>
</dbReference>
<dbReference type="InterPro" id="IPR036259">
    <property type="entry name" value="MFS_trans_sf"/>
</dbReference>